<organism evidence="1 2">
    <name type="scientific">Candidatus Viridilinea mediisalina</name>
    <dbReference type="NCBI Taxonomy" id="2024553"/>
    <lineage>
        <taxon>Bacteria</taxon>
        <taxon>Bacillati</taxon>
        <taxon>Chloroflexota</taxon>
        <taxon>Chloroflexia</taxon>
        <taxon>Chloroflexales</taxon>
        <taxon>Chloroflexineae</taxon>
        <taxon>Oscillochloridaceae</taxon>
        <taxon>Candidatus Viridilinea</taxon>
    </lineage>
</organism>
<evidence type="ECO:0000313" key="1">
    <source>
        <dbReference type="EMBL" id="PDW05120.1"/>
    </source>
</evidence>
<keyword evidence="2" id="KW-1185">Reference proteome</keyword>
<dbReference type="OrthoDB" id="36547at200795"/>
<proteinExistence type="predicted"/>
<name>A0A2A6RQB1_9CHLR</name>
<dbReference type="RefSeq" id="WP_097642140.1">
    <property type="nucleotide sequence ID" value="NZ_NQWI01000001.1"/>
</dbReference>
<sequence length="106" mass="11649">MPPTFYFALGARARPHDLVIALHVGQRHYLVPAGSSTERLLARTPGVHVVLDSGAFPPGNTARLSLPHYAHRVSIADRPIADSRYRDPQASGIRRLILIVLPLAQR</sequence>
<evidence type="ECO:0000313" key="2">
    <source>
        <dbReference type="Proteomes" id="UP000220527"/>
    </source>
</evidence>
<accession>A0A2A6RQB1</accession>
<dbReference type="Proteomes" id="UP000220527">
    <property type="component" value="Unassembled WGS sequence"/>
</dbReference>
<reference evidence="2" key="1">
    <citation type="submission" date="2017-08" db="EMBL/GenBank/DDBJ databases">
        <authorList>
            <person name="Grouzdev D.S."/>
            <person name="Gaisin V.A."/>
            <person name="Rysina M.S."/>
            <person name="Gorlenko V.M."/>
        </authorList>
    </citation>
    <scope>NUCLEOTIDE SEQUENCE [LARGE SCALE GENOMIC DNA]</scope>
    <source>
        <strain evidence="2">Kir15-3F</strain>
    </source>
</reference>
<gene>
    <name evidence="1" type="ORF">CJ255_00575</name>
</gene>
<dbReference type="AlphaFoldDB" id="A0A2A6RQB1"/>
<comment type="caution">
    <text evidence="1">The sequence shown here is derived from an EMBL/GenBank/DDBJ whole genome shotgun (WGS) entry which is preliminary data.</text>
</comment>
<dbReference type="EMBL" id="NQWI01000001">
    <property type="protein sequence ID" value="PDW05120.1"/>
    <property type="molecule type" value="Genomic_DNA"/>
</dbReference>
<protein>
    <submittedName>
        <fullName evidence="1">Uncharacterized protein</fullName>
    </submittedName>
</protein>